<keyword evidence="1" id="KW-0808">Transferase</keyword>
<sequence>MKQRIRDLFEKANLAPSRKAPFLSRRYPYGGARRMHSALGPDLAAPTTWRAADTPPAGELGAIFMHTGGANKWLHYLPVYEANIDRSQPIRMLELGVFRGGSLRMWREYLHPQSVIVGIDIDPNCKQFEDPEHNVHVRIGGQQDATFLQEVNSEFGPFDVILDDGSHMTSHMVESFRNLFASALAEPGAYIVEDVHSNYWKPYRDSSMSFVDFVAVLVDAMHAHYPDAESEVNFRTDDPARLREVSVPRITPKLDGIEIHDSIVVVRKASRDLPRSVYQ</sequence>
<keyword evidence="1" id="KW-0489">Methyltransferase</keyword>
<dbReference type="SUPFAM" id="SSF53335">
    <property type="entry name" value="S-adenosyl-L-methionine-dependent methyltransferases"/>
    <property type="match status" value="1"/>
</dbReference>
<protein>
    <submittedName>
        <fullName evidence="1">Class I SAM-dependent methyltransferase</fullName>
    </submittedName>
</protein>
<dbReference type="GO" id="GO:0032259">
    <property type="term" value="P:methylation"/>
    <property type="evidence" value="ECO:0007669"/>
    <property type="project" value="UniProtKB-KW"/>
</dbReference>
<dbReference type="GO" id="GO:0008168">
    <property type="term" value="F:methyltransferase activity"/>
    <property type="evidence" value="ECO:0007669"/>
    <property type="project" value="UniProtKB-KW"/>
</dbReference>
<dbReference type="Gene3D" id="3.40.50.150">
    <property type="entry name" value="Vaccinia Virus protein VP39"/>
    <property type="match status" value="1"/>
</dbReference>
<evidence type="ECO:0000313" key="2">
    <source>
        <dbReference type="Proteomes" id="UP001651690"/>
    </source>
</evidence>
<accession>A0ABT1M825</accession>
<evidence type="ECO:0000313" key="1">
    <source>
        <dbReference type="EMBL" id="MCP9275301.1"/>
    </source>
</evidence>
<reference evidence="1 2" key="1">
    <citation type="submission" date="2022-06" db="EMBL/GenBank/DDBJ databases">
        <title>Mycolicibacterium sp. CAU 1645 isolated from seawater.</title>
        <authorList>
            <person name="Kim W."/>
        </authorList>
    </citation>
    <scope>NUCLEOTIDE SEQUENCE [LARGE SCALE GENOMIC DNA]</scope>
    <source>
        <strain evidence="1 2">CAU 1645</strain>
    </source>
</reference>
<dbReference type="EMBL" id="JANDBD010000011">
    <property type="protein sequence ID" value="MCP9275301.1"/>
    <property type="molecule type" value="Genomic_DNA"/>
</dbReference>
<dbReference type="Proteomes" id="UP001651690">
    <property type="component" value="Unassembled WGS sequence"/>
</dbReference>
<keyword evidence="2" id="KW-1185">Reference proteome</keyword>
<organism evidence="1 2">
    <name type="scientific">Mycolicibacterium arenosum</name>
    <dbReference type="NCBI Taxonomy" id="2952157"/>
    <lineage>
        <taxon>Bacteria</taxon>
        <taxon>Bacillati</taxon>
        <taxon>Actinomycetota</taxon>
        <taxon>Actinomycetes</taxon>
        <taxon>Mycobacteriales</taxon>
        <taxon>Mycobacteriaceae</taxon>
        <taxon>Mycolicibacterium</taxon>
    </lineage>
</organism>
<name>A0ABT1M825_9MYCO</name>
<comment type="caution">
    <text evidence="1">The sequence shown here is derived from an EMBL/GenBank/DDBJ whole genome shotgun (WGS) entry which is preliminary data.</text>
</comment>
<dbReference type="InterPro" id="IPR029063">
    <property type="entry name" value="SAM-dependent_MTases_sf"/>
</dbReference>
<proteinExistence type="predicted"/>
<gene>
    <name evidence="1" type="ORF">NM203_24235</name>
</gene>